<dbReference type="EMBL" id="CM056744">
    <property type="protein sequence ID" value="KAJ8667563.1"/>
    <property type="molecule type" value="Genomic_DNA"/>
</dbReference>
<comment type="caution">
    <text evidence="1">The sequence shown here is derived from an EMBL/GenBank/DDBJ whole genome shotgun (WGS) entry which is preliminary data.</text>
</comment>
<proteinExistence type="predicted"/>
<organism evidence="1 2">
    <name type="scientific">Eretmocerus hayati</name>
    <dbReference type="NCBI Taxonomy" id="131215"/>
    <lineage>
        <taxon>Eukaryota</taxon>
        <taxon>Metazoa</taxon>
        <taxon>Ecdysozoa</taxon>
        <taxon>Arthropoda</taxon>
        <taxon>Hexapoda</taxon>
        <taxon>Insecta</taxon>
        <taxon>Pterygota</taxon>
        <taxon>Neoptera</taxon>
        <taxon>Endopterygota</taxon>
        <taxon>Hymenoptera</taxon>
        <taxon>Apocrita</taxon>
        <taxon>Proctotrupomorpha</taxon>
        <taxon>Chalcidoidea</taxon>
        <taxon>Aphelinidae</taxon>
        <taxon>Aphelininae</taxon>
        <taxon>Eretmocerus</taxon>
    </lineage>
</organism>
<accession>A0ACC2N9Y1</accession>
<evidence type="ECO:0000313" key="2">
    <source>
        <dbReference type="Proteomes" id="UP001239111"/>
    </source>
</evidence>
<name>A0ACC2N9Y1_9HYME</name>
<sequence length="664" mass="76329">MKISEDVAIEVNSPSTTILSNEEHLPLDVCLELEVRDSSFRSFIGAKNSAELTSEVLDVENVNSGMTADVTKDVTVAENNVDVDNSIIIGSGEGQSNAEIEMIDLSPVEKTSDLQVSDAVVAPEPKMDVAPMDDVSSVNEQPHEVKISQTNESRKRSLDEELEPALVRIPSKEPSPSADFIRINKDEFRIGRKPDNDEIILSVLISRNHCILKKDTNSSEWFLTNLSSTDTLLNEEHVERNQTVLIKEGDILQLSLADSFKYEFSYVNKKDNHGKHPRLESTNGGMDTVLDRQRSFVQLQENQRKGLEELVNTKQQEQEGLRKELETLLQEQKETKTCNEKLNTQISELQKKIEMGNSIEVELTEKYRDLLEKLNEEKLKFEEKLAEEKQKYQEVLRKTKQEKEHLELTMVEKVEECRVKTERRQQEEWQKKIDNLLSQEKNVQTQLQNEKQLLEQKLREMEGVLKQREQEQAKEREKIRQQQSALAAAAQLRGQKPCIVVLQPMNKVKVQPAKNPQPQTVKNPQQYSIVDTIDLTNENGGASTSSNVPKENAVMDEVNNIMDNTMTCSICSEFYVHPMITSCEHTFCQYCIDQWMKRQNHCPVCRTVNPLMFFNRNSHNIIEEVVKKLTPEQLEKRAKLVEDRKGKISHLKTVHLMKKVVRRR</sequence>
<gene>
    <name evidence="1" type="ORF">QAD02_009226</name>
</gene>
<protein>
    <submittedName>
        <fullName evidence="1">Uncharacterized protein</fullName>
    </submittedName>
</protein>
<evidence type="ECO:0000313" key="1">
    <source>
        <dbReference type="EMBL" id="KAJ8667563.1"/>
    </source>
</evidence>
<keyword evidence="2" id="KW-1185">Reference proteome</keyword>
<reference evidence="1" key="1">
    <citation type="submission" date="2023-04" db="EMBL/GenBank/DDBJ databases">
        <title>A chromosome-level genome assembly of the parasitoid wasp Eretmocerus hayati.</title>
        <authorList>
            <person name="Zhong Y."/>
            <person name="Liu S."/>
            <person name="Liu Y."/>
        </authorList>
    </citation>
    <scope>NUCLEOTIDE SEQUENCE</scope>
    <source>
        <strain evidence="1">ZJU_SS_LIU_2023</strain>
    </source>
</reference>
<dbReference type="Proteomes" id="UP001239111">
    <property type="component" value="Chromosome 4"/>
</dbReference>